<evidence type="ECO:0000256" key="3">
    <source>
        <dbReference type="ARBA" id="ARBA00006667"/>
    </source>
</evidence>
<evidence type="ECO:0000256" key="9">
    <source>
        <dbReference type="ARBA" id="ARBA00022824"/>
    </source>
</evidence>
<evidence type="ECO:0000256" key="8">
    <source>
        <dbReference type="ARBA" id="ARBA00022723"/>
    </source>
</evidence>
<keyword evidence="9 16" id="KW-0256">Endoplasmic reticulum</keyword>
<dbReference type="GO" id="GO:0005886">
    <property type="term" value="C:plasma membrane"/>
    <property type="evidence" value="ECO:0007669"/>
    <property type="project" value="TreeGrafter"/>
</dbReference>
<dbReference type="SUPFAM" id="SSF52087">
    <property type="entry name" value="CRAL/TRIO domain"/>
    <property type="match status" value="1"/>
</dbReference>
<evidence type="ECO:0000313" key="20">
    <source>
        <dbReference type="Proteomes" id="UP000078544"/>
    </source>
</evidence>
<keyword evidence="7" id="KW-0349">Heme</keyword>
<dbReference type="InterPro" id="IPR036273">
    <property type="entry name" value="CRAL/TRIO_N_dom_sf"/>
</dbReference>
<feature type="region of interest" description="Disordered" evidence="17">
    <location>
        <begin position="323"/>
        <end position="373"/>
    </location>
</feature>
<keyword evidence="20" id="KW-1185">Reference proteome</keyword>
<comment type="similarity">
    <text evidence="3 16">Belongs to the SFH5 family.</text>
</comment>
<dbReference type="GO" id="GO:0005789">
    <property type="term" value="C:endoplasmic reticulum membrane"/>
    <property type="evidence" value="ECO:0007669"/>
    <property type="project" value="UniProtKB-SubCell"/>
</dbReference>
<keyword evidence="12 16" id="KW-0445">Lipid transport</keyword>
<dbReference type="SMART" id="SM00516">
    <property type="entry name" value="SEC14"/>
    <property type="match status" value="1"/>
</dbReference>
<dbReference type="GO" id="GO:0032541">
    <property type="term" value="C:cortical endoplasmic reticulum"/>
    <property type="evidence" value="ECO:0007669"/>
    <property type="project" value="TreeGrafter"/>
</dbReference>
<protein>
    <recommendedName>
        <fullName evidence="4 16">Phosphatidylinositol transfer protein SFH5</fullName>
        <shortName evidence="16">PITP SFH5</shortName>
    </recommendedName>
</protein>
<keyword evidence="10 16" id="KW-0492">Microsome</keyword>
<evidence type="ECO:0000256" key="2">
    <source>
        <dbReference type="ARBA" id="ARBA00004406"/>
    </source>
</evidence>
<dbReference type="Gene3D" id="3.40.525.10">
    <property type="entry name" value="CRAL-TRIO lipid binding domain"/>
    <property type="match status" value="1"/>
</dbReference>
<accession>A0A167VVG0</accession>
<sequence>MSAQQSTGPAQAQAVTAPAVSAASAEAPAAAETPLTKLTARLAEVTQKAGYNEMWGVELSPSSHAPTQVILLKFLRANNNDVAAAEKQLASALEWRKKMQPTKLVTEAFDGKKFGDLGFVTVHKDAAGNETVITWNIYGAVKDNKATFGNVEEFIRWRAALMELGVQKLRLREIKEPLAEDAQDTYQMLQVHDYLSVSFFRMDPAVKAASKQTIETFSMAYPELLAHKYFVNVPAIMGWMFGVMKLFLAPTTLRKFHPMASGATLSTELKSISSSLPKEYGGQGPSVKEGETLKLITQESKTAETKVETAAAAVAAPAVAPVETKPVEPAAAKPAAVKAKSSVPDPPVADEAIKDDSQVRAAPGETGNKEATT</sequence>
<comment type="caution">
    <text evidence="19">The sequence shown here is derived from an EMBL/GenBank/DDBJ whole genome shotgun (WGS) entry which is preliminary data.</text>
</comment>
<evidence type="ECO:0000256" key="13">
    <source>
        <dbReference type="ARBA" id="ARBA00023136"/>
    </source>
</evidence>
<reference evidence="19 20" key="1">
    <citation type="journal article" date="2016" name="Genome Biol. Evol.">
        <title>Divergent and convergent evolution of fungal pathogenicity.</title>
        <authorList>
            <person name="Shang Y."/>
            <person name="Xiao G."/>
            <person name="Zheng P."/>
            <person name="Cen K."/>
            <person name="Zhan S."/>
            <person name="Wang C."/>
        </authorList>
    </citation>
    <scope>NUCLEOTIDE SEQUENCE [LARGE SCALE GENOMIC DNA]</scope>
    <source>
        <strain evidence="19 20">RCEF 2490</strain>
    </source>
</reference>
<dbReference type="GO" id="GO:0005829">
    <property type="term" value="C:cytosol"/>
    <property type="evidence" value="ECO:0007669"/>
    <property type="project" value="TreeGrafter"/>
</dbReference>
<dbReference type="InterPro" id="IPR036865">
    <property type="entry name" value="CRAL-TRIO_dom_sf"/>
</dbReference>
<evidence type="ECO:0000256" key="4">
    <source>
        <dbReference type="ARBA" id="ARBA00018320"/>
    </source>
</evidence>
<evidence type="ECO:0000256" key="6">
    <source>
        <dbReference type="ARBA" id="ARBA00022490"/>
    </source>
</evidence>
<keyword evidence="8" id="KW-0479">Metal-binding</keyword>
<evidence type="ECO:0000256" key="10">
    <source>
        <dbReference type="ARBA" id="ARBA00022848"/>
    </source>
</evidence>
<evidence type="ECO:0000256" key="12">
    <source>
        <dbReference type="ARBA" id="ARBA00023055"/>
    </source>
</evidence>
<comment type="function">
    <text evidence="15">Non-classical phosphatidylinositol (PtdIns) transfer protein (PITP), which exhibits PtdIns-binding/transfer activity in the absence of detectable PtdCho-binding/transfer activity. Regulates PtdIns(4,5)P2 homeostasis at the plasma membrane. Heme-binding protein that may play a role in organic oxidant-induced stress responses.</text>
</comment>
<dbReference type="AlphaFoldDB" id="A0A167VVG0"/>
<keyword evidence="5 16" id="KW-0813">Transport</keyword>
<feature type="compositionally biased region" description="Low complexity" evidence="17">
    <location>
        <begin position="323"/>
        <end position="343"/>
    </location>
</feature>
<evidence type="ECO:0000256" key="7">
    <source>
        <dbReference type="ARBA" id="ARBA00022617"/>
    </source>
</evidence>
<dbReference type="InterPro" id="IPR001251">
    <property type="entry name" value="CRAL-TRIO_dom"/>
</dbReference>
<comment type="cofactor">
    <cofactor evidence="1">
        <name>heme b</name>
        <dbReference type="ChEBI" id="CHEBI:60344"/>
    </cofactor>
</comment>
<dbReference type="GO" id="GO:0017157">
    <property type="term" value="P:regulation of exocytosis"/>
    <property type="evidence" value="ECO:0007669"/>
    <property type="project" value="TreeGrafter"/>
</dbReference>
<organism evidence="19 20">
    <name type="scientific">Moelleriella libera RCEF 2490</name>
    <dbReference type="NCBI Taxonomy" id="1081109"/>
    <lineage>
        <taxon>Eukaryota</taxon>
        <taxon>Fungi</taxon>
        <taxon>Dikarya</taxon>
        <taxon>Ascomycota</taxon>
        <taxon>Pezizomycotina</taxon>
        <taxon>Sordariomycetes</taxon>
        <taxon>Hypocreomycetidae</taxon>
        <taxon>Hypocreales</taxon>
        <taxon>Clavicipitaceae</taxon>
        <taxon>Moelleriella</taxon>
    </lineage>
</organism>
<dbReference type="STRING" id="1081109.A0A167VVG0"/>
<dbReference type="PANTHER" id="PTHR47669:SF1">
    <property type="entry name" value="PHOSPHATIDYLINOSITOL TRANSFER PROTEIN SFH5"/>
    <property type="match status" value="1"/>
</dbReference>
<comment type="catalytic activity">
    <reaction evidence="14">
        <text>a 1,2-diacyl-sn-glycero-3-phospho-(1D-myo-inositol)(in) = a 1,2-diacyl-sn-glycero-3-phospho-(1D-myo-inositol)(out)</text>
        <dbReference type="Rhea" id="RHEA:38691"/>
        <dbReference type="ChEBI" id="CHEBI:57880"/>
    </reaction>
    <physiologicalReaction direction="left-to-right" evidence="14">
        <dbReference type="Rhea" id="RHEA:38692"/>
    </physiologicalReaction>
</comment>
<dbReference type="InterPro" id="IPR042938">
    <property type="entry name" value="Sfh5"/>
</dbReference>
<evidence type="ECO:0000256" key="5">
    <source>
        <dbReference type="ARBA" id="ARBA00022448"/>
    </source>
</evidence>
<dbReference type="GO" id="GO:0043001">
    <property type="term" value="P:Golgi to plasma membrane protein transport"/>
    <property type="evidence" value="ECO:0007669"/>
    <property type="project" value="TreeGrafter"/>
</dbReference>
<comment type="subcellular location">
    <subcellularLocation>
        <location evidence="16">Cytoplasm</location>
    </subcellularLocation>
    <subcellularLocation>
        <location evidence="2 16">Endoplasmic reticulum membrane</location>
        <topology evidence="2 16">Peripheral membrane protein</topology>
    </subcellularLocation>
    <subcellularLocation>
        <location evidence="16">Microsome membrane</location>
        <topology evidence="16">Peripheral membrane protein</topology>
    </subcellularLocation>
</comment>
<dbReference type="EMBL" id="AZGY01000032">
    <property type="protein sequence ID" value="KZZ88064.1"/>
    <property type="molecule type" value="Genomic_DNA"/>
</dbReference>
<dbReference type="PANTHER" id="PTHR47669">
    <property type="entry name" value="PHOSPHATIDYLINOSITOL TRANSFER PROTEIN SFH5"/>
    <property type="match status" value="1"/>
</dbReference>
<evidence type="ECO:0000256" key="11">
    <source>
        <dbReference type="ARBA" id="ARBA00023004"/>
    </source>
</evidence>
<dbReference type="CDD" id="cd00170">
    <property type="entry name" value="SEC14"/>
    <property type="match status" value="1"/>
</dbReference>
<dbReference type="InterPro" id="IPR011074">
    <property type="entry name" value="CRAL/TRIO_N_dom"/>
</dbReference>
<name>A0A167VVG0_9HYPO</name>
<dbReference type="Pfam" id="PF00650">
    <property type="entry name" value="CRAL_TRIO"/>
    <property type="match status" value="1"/>
</dbReference>
<gene>
    <name evidence="19" type="ORF">AAL_08219</name>
</gene>
<dbReference type="OrthoDB" id="75724at2759"/>
<dbReference type="PROSITE" id="PS50191">
    <property type="entry name" value="CRAL_TRIO"/>
    <property type="match status" value="1"/>
</dbReference>
<keyword evidence="13 16" id="KW-0472">Membrane</keyword>
<evidence type="ECO:0000256" key="15">
    <source>
        <dbReference type="ARBA" id="ARBA00024180"/>
    </source>
</evidence>
<evidence type="ECO:0000313" key="19">
    <source>
        <dbReference type="EMBL" id="KZZ88064.1"/>
    </source>
</evidence>
<keyword evidence="6 16" id="KW-0963">Cytoplasm</keyword>
<dbReference type="Pfam" id="PF03765">
    <property type="entry name" value="CRAL_TRIO_N"/>
    <property type="match status" value="1"/>
</dbReference>
<dbReference type="Proteomes" id="UP000078544">
    <property type="component" value="Unassembled WGS sequence"/>
</dbReference>
<keyword evidence="11" id="KW-0408">Iron</keyword>
<evidence type="ECO:0000259" key="18">
    <source>
        <dbReference type="PROSITE" id="PS50191"/>
    </source>
</evidence>
<dbReference type="GO" id="GO:0008526">
    <property type="term" value="F:phosphatidylinositol transfer activity"/>
    <property type="evidence" value="ECO:0007669"/>
    <property type="project" value="UniProtKB-UniRule"/>
</dbReference>
<evidence type="ECO:0000256" key="1">
    <source>
        <dbReference type="ARBA" id="ARBA00001970"/>
    </source>
</evidence>
<evidence type="ECO:0000256" key="17">
    <source>
        <dbReference type="SAM" id="MobiDB-lite"/>
    </source>
</evidence>
<dbReference type="GO" id="GO:0046872">
    <property type="term" value="F:metal ion binding"/>
    <property type="evidence" value="ECO:0007669"/>
    <property type="project" value="UniProtKB-KW"/>
</dbReference>
<feature type="domain" description="CRAL-TRIO" evidence="18">
    <location>
        <begin position="101"/>
        <end position="288"/>
    </location>
</feature>
<evidence type="ECO:0000256" key="16">
    <source>
        <dbReference type="RuleBase" id="RU367059"/>
    </source>
</evidence>
<proteinExistence type="inferred from homology"/>
<evidence type="ECO:0000256" key="14">
    <source>
        <dbReference type="ARBA" id="ARBA00024146"/>
    </source>
</evidence>
<dbReference type="SUPFAM" id="SSF46938">
    <property type="entry name" value="CRAL/TRIO N-terminal domain"/>
    <property type="match status" value="1"/>
</dbReference>